<dbReference type="PANTHER" id="PTHR48022:SF28">
    <property type="entry name" value="MAJOR FACILITATOR SUPERFAMILY (MFS) PROFILE DOMAIN-CONTAINING PROTEIN-RELATED"/>
    <property type="match status" value="1"/>
</dbReference>
<comment type="subcellular location">
    <subcellularLocation>
        <location evidence="1">Membrane</location>
        <topology evidence="1">Multi-pass membrane protein</topology>
    </subcellularLocation>
</comment>
<organism evidence="7 8">
    <name type="scientific">Mycena maculata</name>
    <dbReference type="NCBI Taxonomy" id="230809"/>
    <lineage>
        <taxon>Eukaryota</taxon>
        <taxon>Fungi</taxon>
        <taxon>Dikarya</taxon>
        <taxon>Basidiomycota</taxon>
        <taxon>Agaricomycotina</taxon>
        <taxon>Agaricomycetes</taxon>
        <taxon>Agaricomycetidae</taxon>
        <taxon>Agaricales</taxon>
        <taxon>Marasmiineae</taxon>
        <taxon>Mycenaceae</taxon>
        <taxon>Mycena</taxon>
    </lineage>
</organism>
<accession>A0AAD7IJY6</accession>
<feature type="chain" id="PRO_5042270442" evidence="6">
    <location>
        <begin position="22"/>
        <end position="152"/>
    </location>
</feature>
<protein>
    <submittedName>
        <fullName evidence="7">Uncharacterized protein</fullName>
    </submittedName>
</protein>
<dbReference type="GO" id="GO:0016020">
    <property type="term" value="C:membrane"/>
    <property type="evidence" value="ECO:0007669"/>
    <property type="project" value="UniProtKB-SubCell"/>
</dbReference>
<reference evidence="7" key="1">
    <citation type="submission" date="2023-03" db="EMBL/GenBank/DDBJ databases">
        <title>Massive genome expansion in bonnet fungi (Mycena s.s.) driven by repeated elements and novel gene families across ecological guilds.</title>
        <authorList>
            <consortium name="Lawrence Berkeley National Laboratory"/>
            <person name="Harder C.B."/>
            <person name="Miyauchi S."/>
            <person name="Viragh M."/>
            <person name="Kuo A."/>
            <person name="Thoen E."/>
            <person name="Andreopoulos B."/>
            <person name="Lu D."/>
            <person name="Skrede I."/>
            <person name="Drula E."/>
            <person name="Henrissat B."/>
            <person name="Morin E."/>
            <person name="Kohler A."/>
            <person name="Barry K."/>
            <person name="LaButti K."/>
            <person name="Morin E."/>
            <person name="Salamov A."/>
            <person name="Lipzen A."/>
            <person name="Mereny Z."/>
            <person name="Hegedus B."/>
            <person name="Baldrian P."/>
            <person name="Stursova M."/>
            <person name="Weitz H."/>
            <person name="Taylor A."/>
            <person name="Grigoriev I.V."/>
            <person name="Nagy L.G."/>
            <person name="Martin F."/>
            <person name="Kauserud H."/>
        </authorList>
    </citation>
    <scope>NUCLEOTIDE SEQUENCE</scope>
    <source>
        <strain evidence="7">CBHHK188m</strain>
    </source>
</reference>
<dbReference type="Pfam" id="PF00083">
    <property type="entry name" value="Sugar_tr"/>
    <property type="match status" value="1"/>
</dbReference>
<gene>
    <name evidence="7" type="ORF">DFH07DRAFT_777474</name>
</gene>
<evidence type="ECO:0000313" key="7">
    <source>
        <dbReference type="EMBL" id="KAJ7743263.1"/>
    </source>
</evidence>
<dbReference type="EMBL" id="JARJLG010000113">
    <property type="protein sequence ID" value="KAJ7743263.1"/>
    <property type="molecule type" value="Genomic_DNA"/>
</dbReference>
<dbReference type="Proteomes" id="UP001215280">
    <property type="component" value="Unassembled WGS sequence"/>
</dbReference>
<evidence type="ECO:0000313" key="8">
    <source>
        <dbReference type="Proteomes" id="UP001215280"/>
    </source>
</evidence>
<evidence type="ECO:0000256" key="1">
    <source>
        <dbReference type="ARBA" id="ARBA00004141"/>
    </source>
</evidence>
<sequence>MFSATGLSLCLILAAILLSAGTKPAAYGATSMVFIFRIFFGIGYLPIPWLYPAEISTTRIRTRGSSISSFFSRMFVVPFNLRLLLLLNVNAPSVQCLLAAPRGLEPNTIDMIFDKGGMTDGVWGARKNGGRTVENRQLKLDNGGEDELQRRK</sequence>
<dbReference type="Gene3D" id="1.20.1250.20">
    <property type="entry name" value="MFS general substrate transporter like domains"/>
    <property type="match status" value="1"/>
</dbReference>
<dbReference type="InterPro" id="IPR036259">
    <property type="entry name" value="MFS_trans_sf"/>
</dbReference>
<keyword evidence="4 5" id="KW-0472">Membrane</keyword>
<dbReference type="InterPro" id="IPR005828">
    <property type="entry name" value="MFS_sugar_transport-like"/>
</dbReference>
<feature type="transmembrane region" description="Helical" evidence="5">
    <location>
        <begin position="32"/>
        <end position="51"/>
    </location>
</feature>
<evidence type="ECO:0000256" key="6">
    <source>
        <dbReference type="SAM" id="SignalP"/>
    </source>
</evidence>
<keyword evidence="2 5" id="KW-0812">Transmembrane</keyword>
<evidence type="ECO:0000256" key="3">
    <source>
        <dbReference type="ARBA" id="ARBA00022989"/>
    </source>
</evidence>
<name>A0AAD7IJY6_9AGAR</name>
<dbReference type="PANTHER" id="PTHR48022">
    <property type="entry name" value="PLASTIDIC GLUCOSE TRANSPORTER 4"/>
    <property type="match status" value="1"/>
</dbReference>
<dbReference type="InterPro" id="IPR050360">
    <property type="entry name" value="MFS_Sugar_Transporters"/>
</dbReference>
<evidence type="ECO:0000256" key="2">
    <source>
        <dbReference type="ARBA" id="ARBA00022692"/>
    </source>
</evidence>
<keyword evidence="6" id="KW-0732">Signal</keyword>
<evidence type="ECO:0000256" key="4">
    <source>
        <dbReference type="ARBA" id="ARBA00023136"/>
    </source>
</evidence>
<proteinExistence type="predicted"/>
<feature type="signal peptide" evidence="6">
    <location>
        <begin position="1"/>
        <end position="21"/>
    </location>
</feature>
<dbReference type="GO" id="GO:0005351">
    <property type="term" value="F:carbohydrate:proton symporter activity"/>
    <property type="evidence" value="ECO:0007669"/>
    <property type="project" value="TreeGrafter"/>
</dbReference>
<dbReference type="AlphaFoldDB" id="A0AAD7IJY6"/>
<comment type="caution">
    <text evidence="7">The sequence shown here is derived from an EMBL/GenBank/DDBJ whole genome shotgun (WGS) entry which is preliminary data.</text>
</comment>
<keyword evidence="8" id="KW-1185">Reference proteome</keyword>
<keyword evidence="3 5" id="KW-1133">Transmembrane helix</keyword>
<evidence type="ECO:0000256" key="5">
    <source>
        <dbReference type="SAM" id="Phobius"/>
    </source>
</evidence>